<dbReference type="Proteomes" id="UP000001918">
    <property type="component" value="Chromosome"/>
</dbReference>
<dbReference type="AlphaFoldDB" id="D1A551"/>
<dbReference type="EMBL" id="CP001738">
    <property type="protein sequence ID" value="ACZ00037.1"/>
    <property type="molecule type" value="Genomic_DNA"/>
</dbReference>
<dbReference type="GO" id="GO:0000270">
    <property type="term" value="P:peptidoglycan metabolic process"/>
    <property type="evidence" value="ECO:0007669"/>
    <property type="project" value="TreeGrafter"/>
</dbReference>
<dbReference type="PANTHER" id="PTHR30023">
    <property type="entry name" value="D-ALANYL-D-ALANINE CARBOXYPEPTIDASE"/>
    <property type="match status" value="1"/>
</dbReference>
<feature type="region of interest" description="Disordered" evidence="3">
    <location>
        <begin position="37"/>
        <end position="64"/>
    </location>
</feature>
<sequence>MPKYERVLALVTLFLLQAFAVGSGVAVANLTPVDRSLPRPPAVAARTPLPPAAPPPAAAADAPMPAADALTGELAALASGSGAEISAVVIDARTRRTLFAHRADRPAVPASTTKLVTSVAALSALGPHHRITTRVVRGGPRAVVLVGGGDPTLTARTPSAGAYPRYASLADLADQTAAALKQTGTGEIRVDYDASLYEGAGTAEGWKPNYLPDGEVAPMSALTVDAGRTGDGGRVKDPAASAAKKFVRLLKDRGVRAELGERTVADKAAATVGQVHSPPLSALVERTMTVSDNDVAEALLRQVALKRGAPVSFEGGARAVMAELARLGVAEGVRVHDGSGLSTRNRITPLALARIVSLAASAEHPELRAAITGMPVAGFTGTLAAPRYTTAQTAAGAGAVRAKTGTLSGVSTLAGLVHDADGRLLAFAFMMGDGRGPVDPARLDRMAAAVAACGCRGGT</sequence>
<proteinExistence type="inferred from homology"/>
<dbReference type="OrthoDB" id="56883at2"/>
<evidence type="ECO:0000256" key="1">
    <source>
        <dbReference type="ARBA" id="ARBA00006096"/>
    </source>
</evidence>
<dbReference type="PRINTS" id="PR00922">
    <property type="entry name" value="DADACBPTASE3"/>
</dbReference>
<gene>
    <name evidence="4" type="ordered locus">Tcur_4509</name>
</gene>
<dbReference type="KEGG" id="tcu:Tcur_4509"/>
<dbReference type="InterPro" id="IPR000667">
    <property type="entry name" value="Peptidase_S13"/>
</dbReference>
<dbReference type="Gene3D" id="3.40.710.10">
    <property type="entry name" value="DD-peptidase/beta-lactamase superfamily"/>
    <property type="match status" value="2"/>
</dbReference>
<keyword evidence="5" id="KW-1185">Reference proteome</keyword>
<dbReference type="STRING" id="471852.Tcur_4509"/>
<evidence type="ECO:0000313" key="5">
    <source>
        <dbReference type="Proteomes" id="UP000001918"/>
    </source>
</evidence>
<dbReference type="GO" id="GO:0004185">
    <property type="term" value="F:serine-type carboxypeptidase activity"/>
    <property type="evidence" value="ECO:0007669"/>
    <property type="project" value="InterPro"/>
</dbReference>
<dbReference type="Pfam" id="PF02113">
    <property type="entry name" value="Peptidase_S13"/>
    <property type="match status" value="2"/>
</dbReference>
<dbReference type="InterPro" id="IPR012338">
    <property type="entry name" value="Beta-lactam/transpept-like"/>
</dbReference>
<evidence type="ECO:0000313" key="4">
    <source>
        <dbReference type="EMBL" id="ACZ00037.1"/>
    </source>
</evidence>
<dbReference type="MEROPS" id="S13.004"/>
<dbReference type="GO" id="GO:0006508">
    <property type="term" value="P:proteolysis"/>
    <property type="evidence" value="ECO:0007669"/>
    <property type="project" value="InterPro"/>
</dbReference>
<dbReference type="SUPFAM" id="SSF56601">
    <property type="entry name" value="beta-lactamase/transpeptidase-like"/>
    <property type="match status" value="1"/>
</dbReference>
<accession>D1A551</accession>
<evidence type="ECO:0000256" key="3">
    <source>
        <dbReference type="SAM" id="MobiDB-lite"/>
    </source>
</evidence>
<feature type="compositionally biased region" description="Pro residues" evidence="3">
    <location>
        <begin position="48"/>
        <end position="57"/>
    </location>
</feature>
<keyword evidence="4" id="KW-0645">Protease</keyword>
<evidence type="ECO:0000256" key="2">
    <source>
        <dbReference type="ARBA" id="ARBA00022801"/>
    </source>
</evidence>
<keyword evidence="4" id="KW-0121">Carboxypeptidase</keyword>
<dbReference type="eggNOG" id="COG2027">
    <property type="taxonomic scope" value="Bacteria"/>
</dbReference>
<protein>
    <submittedName>
        <fullName evidence="4">D-alanyl-D-alaninecarboxypeptidase/D-alanyl-D-al anine-endopeptidase</fullName>
    </submittedName>
</protein>
<comment type="similarity">
    <text evidence="1">Belongs to the peptidase S13 family.</text>
</comment>
<dbReference type="HOGENOM" id="CLU_017692_0_1_11"/>
<dbReference type="NCBIfam" id="TIGR00666">
    <property type="entry name" value="PBP4"/>
    <property type="match status" value="1"/>
</dbReference>
<reference evidence="4 5" key="1">
    <citation type="journal article" date="2011" name="Stand. Genomic Sci.">
        <title>Complete genome sequence of Thermomonospora curvata type strain (B9).</title>
        <authorList>
            <person name="Chertkov O."/>
            <person name="Sikorski J."/>
            <person name="Nolan M."/>
            <person name="Lapidus A."/>
            <person name="Lucas S."/>
            <person name="Del Rio T.G."/>
            <person name="Tice H."/>
            <person name="Cheng J.F."/>
            <person name="Goodwin L."/>
            <person name="Pitluck S."/>
            <person name="Liolios K."/>
            <person name="Ivanova N."/>
            <person name="Mavromatis K."/>
            <person name="Mikhailova N."/>
            <person name="Ovchinnikova G."/>
            <person name="Pati A."/>
            <person name="Chen A."/>
            <person name="Palaniappan K."/>
            <person name="Djao O.D."/>
            <person name="Land M."/>
            <person name="Hauser L."/>
            <person name="Chang Y.J."/>
            <person name="Jeffries C.D."/>
            <person name="Brettin T."/>
            <person name="Han C."/>
            <person name="Detter J.C."/>
            <person name="Rohde M."/>
            <person name="Goker M."/>
            <person name="Woyke T."/>
            <person name="Bristow J."/>
            <person name="Eisen J.A."/>
            <person name="Markowitz V."/>
            <person name="Hugenholtz P."/>
            <person name="Klenk H.P."/>
            <person name="Kyrpides N.C."/>
        </authorList>
    </citation>
    <scope>NUCLEOTIDE SEQUENCE [LARGE SCALE GENOMIC DNA]</scope>
    <source>
        <strain evidence="5">ATCC 19995 / DSM 43183 / JCM 3096 / KCTC 9072 / NBRC 15933 / NCIMB 10081 / Henssen B9</strain>
    </source>
</reference>
<dbReference type="PANTHER" id="PTHR30023:SF0">
    <property type="entry name" value="PENICILLIN-SENSITIVE CARBOXYPEPTIDASE A"/>
    <property type="match status" value="1"/>
</dbReference>
<name>D1A551_THECD</name>
<organism evidence="4 5">
    <name type="scientific">Thermomonospora curvata (strain ATCC 19995 / DSM 43183 / JCM 3096 / KCTC 9072 / NBRC 15933 / NCIMB 10081 / Henssen B9)</name>
    <dbReference type="NCBI Taxonomy" id="471852"/>
    <lineage>
        <taxon>Bacteria</taxon>
        <taxon>Bacillati</taxon>
        <taxon>Actinomycetota</taxon>
        <taxon>Actinomycetes</taxon>
        <taxon>Streptosporangiales</taxon>
        <taxon>Thermomonosporaceae</taxon>
        <taxon>Thermomonospora</taxon>
    </lineage>
</organism>
<keyword evidence="2" id="KW-0378">Hydrolase</keyword>
<dbReference type="Gene3D" id="3.50.80.20">
    <property type="entry name" value="D-Ala-D-Ala carboxypeptidase C, peptidase S13"/>
    <property type="match status" value="1"/>
</dbReference>